<sequence>MNEPVEIDQDDPDARERRVKKEVKPWHEFLFEDKRLSWGIFFLLLNFVLFIFLVMWQGISYIDSTEERARFGDMFGAVNTLFSGLAFAGIIYTILL</sequence>
<feature type="transmembrane region" description="Helical" evidence="1">
    <location>
        <begin position="36"/>
        <end position="62"/>
    </location>
</feature>
<reference evidence="2 3" key="1">
    <citation type="submission" date="2019-03" db="EMBL/GenBank/DDBJ databases">
        <title>Deep-cultivation of Planctomycetes and their phenomic and genomic characterization uncovers novel biology.</title>
        <authorList>
            <person name="Wiegand S."/>
            <person name="Jogler M."/>
            <person name="Boedeker C."/>
            <person name="Pinto D."/>
            <person name="Vollmers J."/>
            <person name="Rivas-Marin E."/>
            <person name="Kohn T."/>
            <person name="Peeters S.H."/>
            <person name="Heuer A."/>
            <person name="Rast P."/>
            <person name="Oberbeckmann S."/>
            <person name="Bunk B."/>
            <person name="Jeske O."/>
            <person name="Meyerdierks A."/>
            <person name="Storesund J.E."/>
            <person name="Kallscheuer N."/>
            <person name="Luecker S."/>
            <person name="Lage O.M."/>
            <person name="Pohl T."/>
            <person name="Merkel B.J."/>
            <person name="Hornburger P."/>
            <person name="Mueller R.-W."/>
            <person name="Bruemmer F."/>
            <person name="Labrenz M."/>
            <person name="Spormann A.M."/>
            <person name="Op den Camp H."/>
            <person name="Overmann J."/>
            <person name="Amann R."/>
            <person name="Jetten M.S.M."/>
            <person name="Mascher T."/>
            <person name="Medema M.H."/>
            <person name="Devos D.P."/>
            <person name="Kaster A.-K."/>
            <person name="Ovreas L."/>
            <person name="Rohde M."/>
            <person name="Galperin M.Y."/>
            <person name="Jogler C."/>
        </authorList>
    </citation>
    <scope>NUCLEOTIDE SEQUENCE [LARGE SCALE GENOMIC DNA]</scope>
    <source>
        <strain evidence="2 3">Enr17</strain>
    </source>
</reference>
<keyword evidence="1" id="KW-0812">Transmembrane</keyword>
<keyword evidence="3" id="KW-1185">Reference proteome</keyword>
<accession>A0A518I8K6</accession>
<organism evidence="2 3">
    <name type="scientific">Gimesia fumaroli</name>
    <dbReference type="NCBI Taxonomy" id="2527976"/>
    <lineage>
        <taxon>Bacteria</taxon>
        <taxon>Pseudomonadati</taxon>
        <taxon>Planctomycetota</taxon>
        <taxon>Planctomycetia</taxon>
        <taxon>Planctomycetales</taxon>
        <taxon>Planctomycetaceae</taxon>
        <taxon>Gimesia</taxon>
    </lineage>
</organism>
<evidence type="ECO:0000313" key="3">
    <source>
        <dbReference type="Proteomes" id="UP000318313"/>
    </source>
</evidence>
<dbReference type="EMBL" id="CP037452">
    <property type="protein sequence ID" value="QDV49438.1"/>
    <property type="molecule type" value="Genomic_DNA"/>
</dbReference>
<evidence type="ECO:0000313" key="2">
    <source>
        <dbReference type="EMBL" id="QDV49438.1"/>
    </source>
</evidence>
<dbReference type="OrthoDB" id="292852at2"/>
<protein>
    <submittedName>
        <fullName evidence="2">Uncharacterized protein</fullName>
    </submittedName>
</protein>
<keyword evidence="1" id="KW-0472">Membrane</keyword>
<proteinExistence type="predicted"/>
<gene>
    <name evidence="2" type="ORF">Enr17x_14560</name>
</gene>
<dbReference type="RefSeq" id="WP_145307193.1">
    <property type="nucleotide sequence ID" value="NZ_CP037452.1"/>
</dbReference>
<keyword evidence="1" id="KW-1133">Transmembrane helix</keyword>
<name>A0A518I8K6_9PLAN</name>
<dbReference type="KEGG" id="gfm:Enr17x_14560"/>
<feature type="transmembrane region" description="Helical" evidence="1">
    <location>
        <begin position="74"/>
        <end position="95"/>
    </location>
</feature>
<dbReference type="AlphaFoldDB" id="A0A518I8K6"/>
<evidence type="ECO:0000256" key="1">
    <source>
        <dbReference type="SAM" id="Phobius"/>
    </source>
</evidence>
<dbReference type="Proteomes" id="UP000318313">
    <property type="component" value="Chromosome"/>
</dbReference>